<gene>
    <name evidence="3" type="ORF">DDR56_09705</name>
</gene>
<accession>A0ABX2B9P2</accession>
<reference evidence="3 4" key="1">
    <citation type="submission" date="2018-04" db="EMBL/GenBank/DDBJ databases">
        <authorList>
            <person name="Li G."/>
            <person name="Du W."/>
            <person name="Bai Y."/>
        </authorList>
    </citation>
    <scope>NUCLEOTIDE SEQUENCE [LARGE SCALE GENOMIC DNA]</scope>
    <source>
        <strain evidence="3 4">YYYZ-3</strain>
    </source>
</reference>
<dbReference type="RefSeq" id="WP_125747777.1">
    <property type="nucleotide sequence ID" value="NZ_CP034367.1"/>
</dbReference>
<evidence type="ECO:0000313" key="3">
    <source>
        <dbReference type="EMBL" id="NPT30835.1"/>
    </source>
</evidence>
<evidence type="ECO:0000256" key="2">
    <source>
        <dbReference type="SAM" id="MobiDB-lite"/>
    </source>
</evidence>
<feature type="region of interest" description="Disordered" evidence="2">
    <location>
        <begin position="815"/>
        <end position="836"/>
    </location>
</feature>
<evidence type="ECO:0000256" key="1">
    <source>
        <dbReference type="SAM" id="Coils"/>
    </source>
</evidence>
<protein>
    <submittedName>
        <fullName evidence="3">Uncharacterized protein</fullName>
    </submittedName>
</protein>
<name>A0ABX2B9P2_9GAMM</name>
<proteinExistence type="predicted"/>
<comment type="caution">
    <text evidence="3">The sequence shown here is derived from an EMBL/GenBank/DDBJ whole genome shotgun (WGS) entry which is preliminary data.</text>
</comment>
<dbReference type="Proteomes" id="UP001318401">
    <property type="component" value="Unassembled WGS sequence"/>
</dbReference>
<sequence length="890" mass="94615">MSRRFRTEFIIDGDSSGGVRAIKNTEREIDKLNTKLQSGTRRQAQFAEGSSGMASQLALARRAAAPLAGIVAGMFTVNALRDQVAFGDQLQKLNLRIGASTEALSEYNFVASLSGVQFNELATAWQRQTRRIAQAAQGTGEAQGALEQLNLSAGELARLSPEEQFFRIAQAMQGVAEEGDRVALAQKLWDSEGVKLVQIVNQGTGAITAMREEARLLGLTISQDTANAMATYNDEIDRLKFAAQGVSQTLLADLIPSMVETLQGTNELIRSMGGAEAILERVGLGVGALATLYAARLLPQIGAATSATYGRIAATMAEMRADVAHATALKAKTAENLRVAQSEQAAARRALASAQQTAIATGNTQNRTRAIHQLAAANQRLIAAERAHAASLTTQTAAMTRANVVARTLTATMGFLGGPAGVLLIAGAGLYHFREELGLVQPEITASADRVAELTGRIDDMSRAVVQNRIAELTSDLEKLKTSFIDVTEVGTAADSQRRRGNGVLGVAPGETGRQARAIQSAEGGIVQGIHSPKTVAEIKAHEEALEQLETRFESFGGTAVTIPPILRDNDEATKAAAKAAEEARREYERFQASLQSLQDRLFPLEASQRQYREEQELIALALARGEIGATRYLAAMERLEAGTRSAKSVGEAYGVSTQRTADQVNRAMQDLGFSFESAFEGAILRGEKLRGVLGGIAEDMARIALRETVTAPLGGALSSAIGGFFGSPAPIEGGFMSQIGGFSGGGWTGPGSKYQPAGIVHAEEFVVRSEVVRRPGVRSMLEALNEGRGYASGGYVAPPSPAPRQFKGYASGGYVDAPRPMPSPKSPRERSRGDTYRLEVHAPVTVQAAPGMSPEQAQQQGQAMGKAMEGVVVRVLQREARPGGMLFKR</sequence>
<feature type="compositionally biased region" description="Basic and acidic residues" evidence="2">
    <location>
        <begin position="827"/>
        <end position="836"/>
    </location>
</feature>
<organism evidence="3 4">
    <name type="scientific">Vreelandella venusta</name>
    <dbReference type="NCBI Taxonomy" id="44935"/>
    <lineage>
        <taxon>Bacteria</taxon>
        <taxon>Pseudomonadati</taxon>
        <taxon>Pseudomonadota</taxon>
        <taxon>Gammaproteobacteria</taxon>
        <taxon>Oceanospirillales</taxon>
        <taxon>Halomonadaceae</taxon>
        <taxon>Vreelandella</taxon>
    </lineage>
</organism>
<feature type="coiled-coil region" evidence="1">
    <location>
        <begin position="581"/>
        <end position="625"/>
    </location>
</feature>
<dbReference type="EMBL" id="QDKN01000003">
    <property type="protein sequence ID" value="NPT30835.1"/>
    <property type="molecule type" value="Genomic_DNA"/>
</dbReference>
<keyword evidence="1" id="KW-0175">Coiled coil</keyword>
<keyword evidence="4" id="KW-1185">Reference proteome</keyword>
<evidence type="ECO:0000313" key="4">
    <source>
        <dbReference type="Proteomes" id="UP001318401"/>
    </source>
</evidence>